<comment type="caution">
    <text evidence="6">The sequence shown here is derived from an EMBL/GenBank/DDBJ whole genome shotgun (WGS) entry which is preliminary data.</text>
</comment>
<dbReference type="SUPFAM" id="SSF50447">
    <property type="entry name" value="Translation proteins"/>
    <property type="match status" value="1"/>
</dbReference>
<reference evidence="6 7" key="1">
    <citation type="submission" date="2014-06" db="EMBL/GenBank/DDBJ databases">
        <title>Genetic determinant of reutericyclin biosynthesis of Lactobacillus reuteri.</title>
        <authorList>
            <person name="Lin X."/>
            <person name="Duar R."/>
            <person name="Walter J."/>
            <person name="Gaenzle M."/>
        </authorList>
    </citation>
    <scope>NUCLEOTIDE SEQUENCE [LARGE SCALE GENOMIC DNA]</scope>
    <source>
        <strain evidence="6 7">LTH2584</strain>
    </source>
</reference>
<keyword evidence="2" id="KW-0648">Protein biosynthesis</keyword>
<dbReference type="Pfam" id="PF00679">
    <property type="entry name" value="EFG_C"/>
    <property type="match status" value="1"/>
</dbReference>
<protein>
    <submittedName>
        <fullName evidence="6">Elongation factor G</fullName>
    </submittedName>
</protein>
<dbReference type="InterPro" id="IPR027417">
    <property type="entry name" value="P-loop_NTPase"/>
</dbReference>
<evidence type="ECO:0000313" key="6">
    <source>
        <dbReference type="EMBL" id="KEK14900.1"/>
    </source>
</evidence>
<keyword evidence="6" id="KW-0251">Elongation factor</keyword>
<dbReference type="Proteomes" id="UP000027731">
    <property type="component" value="Unassembled WGS sequence"/>
</dbReference>
<dbReference type="InterPro" id="IPR020568">
    <property type="entry name" value="Ribosomal_Su5_D2-typ_SF"/>
</dbReference>
<gene>
    <name evidence="6" type="ORF">LR3_04460</name>
</gene>
<keyword evidence="1" id="KW-0547">Nucleotide-binding</keyword>
<dbReference type="Gene3D" id="2.40.30.10">
    <property type="entry name" value="Translation factors"/>
    <property type="match status" value="1"/>
</dbReference>
<keyword evidence="3" id="KW-0342">GTP-binding</keyword>
<dbReference type="InterPro" id="IPR035650">
    <property type="entry name" value="Tet_C"/>
</dbReference>
<dbReference type="InterPro" id="IPR005225">
    <property type="entry name" value="Small_GTP-bd"/>
</dbReference>
<evidence type="ECO:0000256" key="2">
    <source>
        <dbReference type="ARBA" id="ARBA00022917"/>
    </source>
</evidence>
<dbReference type="GO" id="GO:0003746">
    <property type="term" value="F:translation elongation factor activity"/>
    <property type="evidence" value="ECO:0007669"/>
    <property type="project" value="UniProtKB-KW"/>
</dbReference>
<dbReference type="SMART" id="SM00889">
    <property type="entry name" value="EFG_IV"/>
    <property type="match status" value="1"/>
</dbReference>
<dbReference type="PROSITE" id="PS51722">
    <property type="entry name" value="G_TR_2"/>
    <property type="match status" value="1"/>
</dbReference>
<organism evidence="6 7">
    <name type="scientific">Limosilactobacillus reuteri</name>
    <name type="common">Lactobacillus reuteri</name>
    <dbReference type="NCBI Taxonomy" id="1598"/>
    <lineage>
        <taxon>Bacteria</taxon>
        <taxon>Bacillati</taxon>
        <taxon>Bacillota</taxon>
        <taxon>Bacilli</taxon>
        <taxon>Lactobacillales</taxon>
        <taxon>Lactobacillaceae</taxon>
        <taxon>Limosilactobacillus</taxon>
    </lineage>
</organism>
<dbReference type="PRINTS" id="PR01037">
    <property type="entry name" value="TCRTETOQM"/>
</dbReference>
<dbReference type="Gene3D" id="3.40.50.300">
    <property type="entry name" value="P-loop containing nucleotide triphosphate hydrolases"/>
    <property type="match status" value="1"/>
</dbReference>
<dbReference type="AlphaFoldDB" id="A0A073JP15"/>
<evidence type="ECO:0000256" key="4">
    <source>
        <dbReference type="ARBA" id="ARBA00023251"/>
    </source>
</evidence>
<dbReference type="PANTHER" id="PTHR43261">
    <property type="entry name" value="TRANSLATION ELONGATION FACTOR G-RELATED"/>
    <property type="match status" value="1"/>
</dbReference>
<dbReference type="InterPro" id="IPR005517">
    <property type="entry name" value="Transl_elong_EFG/EF2_IV"/>
</dbReference>
<dbReference type="GO" id="GO:0046677">
    <property type="term" value="P:response to antibiotic"/>
    <property type="evidence" value="ECO:0007669"/>
    <property type="project" value="UniProtKB-KW"/>
</dbReference>
<dbReference type="Pfam" id="PF14492">
    <property type="entry name" value="EFG_III"/>
    <property type="match status" value="1"/>
</dbReference>
<evidence type="ECO:0000256" key="3">
    <source>
        <dbReference type="ARBA" id="ARBA00023134"/>
    </source>
</evidence>
<accession>A0A073JP15</accession>
<feature type="domain" description="Tr-type G" evidence="5">
    <location>
        <begin position="1"/>
        <end position="227"/>
    </location>
</feature>
<dbReference type="InterPro" id="IPR009000">
    <property type="entry name" value="Transl_B-barrel_sf"/>
</dbReference>
<dbReference type="NCBIfam" id="TIGR00231">
    <property type="entry name" value="small_GTP"/>
    <property type="match status" value="1"/>
</dbReference>
<dbReference type="SUPFAM" id="SSF54211">
    <property type="entry name" value="Ribosomal protein S5 domain 2-like"/>
    <property type="match status" value="1"/>
</dbReference>
<name>A0A073JP15_LIMRT</name>
<dbReference type="GO" id="GO:0005525">
    <property type="term" value="F:GTP binding"/>
    <property type="evidence" value="ECO:0007669"/>
    <property type="project" value="UniProtKB-KW"/>
</dbReference>
<dbReference type="SUPFAM" id="SSF54980">
    <property type="entry name" value="EF-G C-terminal domain-like"/>
    <property type="match status" value="2"/>
</dbReference>
<dbReference type="EMBL" id="JOSX01000019">
    <property type="protein sequence ID" value="KEK14900.1"/>
    <property type="molecule type" value="Genomic_DNA"/>
</dbReference>
<dbReference type="Gene3D" id="3.30.70.240">
    <property type="match status" value="1"/>
</dbReference>
<dbReference type="GO" id="GO:0032790">
    <property type="term" value="P:ribosome disassembly"/>
    <property type="evidence" value="ECO:0007669"/>
    <property type="project" value="TreeGrafter"/>
</dbReference>
<dbReference type="Gene3D" id="3.30.70.870">
    <property type="entry name" value="Elongation Factor G (Translational Gtpase), domain 3"/>
    <property type="match status" value="1"/>
</dbReference>
<dbReference type="InterPro" id="IPR041095">
    <property type="entry name" value="EFG_II"/>
</dbReference>
<dbReference type="InterPro" id="IPR000640">
    <property type="entry name" value="EFG_V-like"/>
</dbReference>
<dbReference type="PANTHER" id="PTHR43261:SF1">
    <property type="entry name" value="RIBOSOME-RELEASING FACTOR 2, MITOCHONDRIAL"/>
    <property type="match status" value="1"/>
</dbReference>
<dbReference type="SMART" id="SM00838">
    <property type="entry name" value="EFG_C"/>
    <property type="match status" value="1"/>
</dbReference>
<dbReference type="InterPro" id="IPR000795">
    <property type="entry name" value="T_Tr_GTP-bd_dom"/>
</dbReference>
<keyword evidence="4" id="KW-0046">Antibiotic resistance</keyword>
<dbReference type="PATRIC" id="fig|1598.90.peg.1128"/>
<dbReference type="GO" id="GO:0003924">
    <property type="term" value="F:GTPase activity"/>
    <property type="evidence" value="ECO:0007669"/>
    <property type="project" value="InterPro"/>
</dbReference>
<dbReference type="Gene3D" id="3.30.230.10">
    <property type="match status" value="1"/>
</dbReference>
<proteinExistence type="predicted"/>
<evidence type="ECO:0000259" key="5">
    <source>
        <dbReference type="PROSITE" id="PS51722"/>
    </source>
</evidence>
<evidence type="ECO:0000256" key="1">
    <source>
        <dbReference type="ARBA" id="ARBA00022741"/>
    </source>
</evidence>
<dbReference type="Pfam" id="PF00009">
    <property type="entry name" value="GTP_EFTU"/>
    <property type="match status" value="1"/>
</dbReference>
<dbReference type="CDD" id="cd03711">
    <property type="entry name" value="Tet_C"/>
    <property type="match status" value="1"/>
</dbReference>
<evidence type="ECO:0000313" key="7">
    <source>
        <dbReference type="Proteomes" id="UP000027731"/>
    </source>
</evidence>
<sequence>MKQIVTGIVAHVDAGKTTLTEALMYETGAIRKLGRVDNGDAFLDPDALEKQRGITLFTHQAELTYNDLTLTLLDTPGHVDFASQTEQVLPVLDYAILVVSATDGIQGYTRTLWDLLARYDIPTFIFINKEDVIGADSSGVIEQLQKEFSSACLDFADPLTDEVRETIAMQDDIVLENYLSTGSLSDQTIQQLIKQRKVFPCYSGAALKLTGTTNFLNGLEKWTVTPAFSDEFAARVFKISHDDKGNRLSWVRVFGGKIPAKSVLLNEEKVNQIRIYNGAKFTPSQVLSAGQVGALTGLTSTSPGLGLGKTKPLPAPVIKPVLNYAVKVDKEDLHACLNALKELEDEDPQLQISWHPHIQEIHVQIMGEVQLQILQQLLQERYQLEVTFDEGNVLYQETITNKAEGVGHFEPLRHYAEAHLLLEPGKQGSGITISSDCSLDILDRNWQHQILTSLQAKEHLGVLTGAPLTDVKITLIGGRGHIKHTVGGDFRQASWRAVRQGLMELKGQNECQLLEPWYAFHLKVPNDQVGRAINDIQQMHGTFELDEANSQALTLITGTAPVVGMRDYAQSVRAYTHGQGQLELVVAGYYPCHNAEDVIREVNYDPVADLENTPDSVFCAHGAGFSVPWNEVPTMAHYPYRK</sequence>
<dbReference type="InterPro" id="IPR014721">
    <property type="entry name" value="Ribsml_uS5_D2-typ_fold_subgr"/>
</dbReference>
<dbReference type="SUPFAM" id="SSF52540">
    <property type="entry name" value="P-loop containing nucleoside triphosphate hydrolases"/>
    <property type="match status" value="1"/>
</dbReference>
<dbReference type="Pfam" id="PF03764">
    <property type="entry name" value="EFG_IV"/>
    <property type="match status" value="1"/>
</dbReference>
<dbReference type="PRINTS" id="PR00315">
    <property type="entry name" value="ELONGATNFCT"/>
</dbReference>
<dbReference type="InterPro" id="IPR035647">
    <property type="entry name" value="EFG_III/V"/>
</dbReference>